<reference evidence="1 2" key="1">
    <citation type="journal article" date="2019" name="Genome Biol. Evol.">
        <title>Insights into the evolution of the New World diploid cottons (Gossypium, subgenus Houzingenia) based on genome sequencing.</title>
        <authorList>
            <person name="Grover C.E."/>
            <person name="Arick M.A. 2nd"/>
            <person name="Thrash A."/>
            <person name="Conover J.L."/>
            <person name="Sanders W.S."/>
            <person name="Peterson D.G."/>
            <person name="Frelichowski J.E."/>
            <person name="Scheffler J.A."/>
            <person name="Scheffler B.E."/>
            <person name="Wendel J.F."/>
        </authorList>
    </citation>
    <scope>NUCLEOTIDE SEQUENCE [LARGE SCALE GENOMIC DNA]</scope>
    <source>
        <strain evidence="1">1</strain>
        <tissue evidence="1">Leaf</tissue>
    </source>
</reference>
<evidence type="ECO:0008006" key="3">
    <source>
        <dbReference type="Google" id="ProtNLM"/>
    </source>
</evidence>
<protein>
    <recommendedName>
        <fullName evidence="3">Endonuclease/exonuclease/phosphatase domain-containing protein</fullName>
    </recommendedName>
</protein>
<dbReference type="EMBL" id="JABFAF010000008">
    <property type="protein sequence ID" value="MBA0862379.1"/>
    <property type="molecule type" value="Genomic_DNA"/>
</dbReference>
<accession>A0A7J9LVY8</accession>
<gene>
    <name evidence="1" type="ORF">Goshw_007750</name>
</gene>
<dbReference type="AlphaFoldDB" id="A0A7J9LVY8"/>
<sequence>MALGVEVADMGWDLSLQAQSRRALAMNTVWLREEGEGDWGGNREGIQVLGSSVKALRRNMGAKELPWMVCGDFNEILYGFENREGLPREVGEWKLFI</sequence>
<dbReference type="OrthoDB" id="1750221at2759"/>
<feature type="non-terminal residue" evidence="1">
    <location>
        <position position="1"/>
    </location>
</feature>
<proteinExistence type="predicted"/>
<evidence type="ECO:0000313" key="2">
    <source>
        <dbReference type="Proteomes" id="UP000593576"/>
    </source>
</evidence>
<organism evidence="1 2">
    <name type="scientific">Gossypium schwendimanii</name>
    <name type="common">Cotton</name>
    <dbReference type="NCBI Taxonomy" id="34291"/>
    <lineage>
        <taxon>Eukaryota</taxon>
        <taxon>Viridiplantae</taxon>
        <taxon>Streptophyta</taxon>
        <taxon>Embryophyta</taxon>
        <taxon>Tracheophyta</taxon>
        <taxon>Spermatophyta</taxon>
        <taxon>Magnoliopsida</taxon>
        <taxon>eudicotyledons</taxon>
        <taxon>Gunneridae</taxon>
        <taxon>Pentapetalae</taxon>
        <taxon>rosids</taxon>
        <taxon>malvids</taxon>
        <taxon>Malvales</taxon>
        <taxon>Malvaceae</taxon>
        <taxon>Malvoideae</taxon>
        <taxon>Gossypium</taxon>
    </lineage>
</organism>
<name>A0A7J9LVY8_GOSSC</name>
<comment type="caution">
    <text evidence="1">The sequence shown here is derived from an EMBL/GenBank/DDBJ whole genome shotgun (WGS) entry which is preliminary data.</text>
</comment>
<evidence type="ECO:0000313" key="1">
    <source>
        <dbReference type="EMBL" id="MBA0862379.1"/>
    </source>
</evidence>
<dbReference type="Proteomes" id="UP000593576">
    <property type="component" value="Unassembled WGS sequence"/>
</dbReference>
<keyword evidence="2" id="KW-1185">Reference proteome</keyword>